<dbReference type="InterPro" id="IPR035919">
    <property type="entry name" value="EAL_sf"/>
</dbReference>
<keyword evidence="1" id="KW-0129">CBS domain</keyword>
<protein>
    <submittedName>
        <fullName evidence="5">Bifunctional diguanylate cyclase/phosphodiesterase</fullName>
        <ecNumber evidence="5">2.7.7.65</ecNumber>
        <ecNumber evidence="5">3.1.4.52</ecNumber>
    </submittedName>
</protein>
<keyword evidence="5" id="KW-0808">Transferase</keyword>
<evidence type="ECO:0000256" key="1">
    <source>
        <dbReference type="PROSITE-ProRule" id="PRU00703"/>
    </source>
</evidence>
<comment type="caution">
    <text evidence="5">The sequence shown here is derived from an EMBL/GenBank/DDBJ whole genome shotgun (WGS) entry which is preliminary data.</text>
</comment>
<dbReference type="InterPro" id="IPR000644">
    <property type="entry name" value="CBS_dom"/>
</dbReference>
<feature type="domain" description="GGDEF" evidence="3">
    <location>
        <begin position="419"/>
        <end position="571"/>
    </location>
</feature>
<dbReference type="InterPro" id="IPR029787">
    <property type="entry name" value="Nucleotide_cyclase"/>
</dbReference>
<evidence type="ECO:0000313" key="5">
    <source>
        <dbReference type="EMBL" id="MFM2485296.1"/>
    </source>
</evidence>
<dbReference type="SMART" id="SM00267">
    <property type="entry name" value="GGDEF"/>
    <property type="match status" value="1"/>
</dbReference>
<dbReference type="InterPro" id="IPR000160">
    <property type="entry name" value="GGDEF_dom"/>
</dbReference>
<dbReference type="Pfam" id="PF00571">
    <property type="entry name" value="CBS"/>
    <property type="match status" value="1"/>
</dbReference>
<dbReference type="RefSeq" id="WP_408623509.1">
    <property type="nucleotide sequence ID" value="NZ_JBEQCT010000003.1"/>
</dbReference>
<dbReference type="CDD" id="cd01948">
    <property type="entry name" value="EAL"/>
    <property type="match status" value="1"/>
</dbReference>
<dbReference type="InterPro" id="IPR001633">
    <property type="entry name" value="EAL_dom"/>
</dbReference>
<dbReference type="PANTHER" id="PTHR33121:SF76">
    <property type="entry name" value="SIGNALING PROTEIN"/>
    <property type="match status" value="1"/>
</dbReference>
<dbReference type="Proteomes" id="UP001629953">
    <property type="component" value="Unassembled WGS sequence"/>
</dbReference>
<dbReference type="NCBIfam" id="TIGR00254">
    <property type="entry name" value="GGDEF"/>
    <property type="match status" value="1"/>
</dbReference>
<dbReference type="EC" id="2.7.7.65" evidence="5"/>
<feature type="domain" description="CBS" evidence="4">
    <location>
        <begin position="262"/>
        <end position="321"/>
    </location>
</feature>
<name>A0ABW9G6K5_9GAMM</name>
<dbReference type="PROSITE" id="PS51371">
    <property type="entry name" value="CBS"/>
    <property type="match status" value="1"/>
</dbReference>
<dbReference type="SUPFAM" id="SSF54631">
    <property type="entry name" value="CBS-domain pair"/>
    <property type="match status" value="1"/>
</dbReference>
<evidence type="ECO:0000259" key="3">
    <source>
        <dbReference type="PROSITE" id="PS50887"/>
    </source>
</evidence>
<keyword evidence="5" id="KW-0378">Hydrolase</keyword>
<dbReference type="PROSITE" id="PS50887">
    <property type="entry name" value="GGDEF"/>
    <property type="match status" value="1"/>
</dbReference>
<reference evidence="5 6" key="1">
    <citation type="journal article" date="2013" name="Int. J. Syst. Evol. Microbiol.">
        <title>Celerinatantimonas yamalensis sp. nov., a cold-adapted diazotrophic bacterium from a cold permafrost brine.</title>
        <authorList>
            <person name="Shcherbakova V."/>
            <person name="Chuvilskaya N."/>
            <person name="Rivkina E."/>
            <person name="Demidov N."/>
            <person name="Uchaeva V."/>
            <person name="Suetin S."/>
            <person name="Suzina N."/>
            <person name="Gilichinsky D."/>
        </authorList>
    </citation>
    <scope>NUCLEOTIDE SEQUENCE [LARGE SCALE GENOMIC DNA]</scope>
    <source>
        <strain evidence="5 6">C7</strain>
    </source>
</reference>
<organism evidence="5 6">
    <name type="scientific">Celerinatantimonas yamalensis</name>
    <dbReference type="NCBI Taxonomy" id="559956"/>
    <lineage>
        <taxon>Bacteria</taxon>
        <taxon>Pseudomonadati</taxon>
        <taxon>Pseudomonadota</taxon>
        <taxon>Gammaproteobacteria</taxon>
        <taxon>Celerinatantimonadaceae</taxon>
        <taxon>Celerinatantimonas</taxon>
    </lineage>
</organism>
<dbReference type="SMART" id="SM00052">
    <property type="entry name" value="EAL"/>
    <property type="match status" value="1"/>
</dbReference>
<keyword evidence="6" id="KW-1185">Reference proteome</keyword>
<dbReference type="InterPro" id="IPR050706">
    <property type="entry name" value="Cyclic-di-GMP_PDE-like"/>
</dbReference>
<dbReference type="InterPro" id="IPR043128">
    <property type="entry name" value="Rev_trsase/Diguanyl_cyclase"/>
</dbReference>
<accession>A0ABW9G6K5</accession>
<keyword evidence="5" id="KW-0548">Nucleotidyltransferase</keyword>
<dbReference type="GO" id="GO:0052621">
    <property type="term" value="F:diguanylate cyclase activity"/>
    <property type="evidence" value="ECO:0007669"/>
    <property type="project" value="UniProtKB-EC"/>
</dbReference>
<dbReference type="CDD" id="cd01949">
    <property type="entry name" value="GGDEF"/>
    <property type="match status" value="1"/>
</dbReference>
<dbReference type="PROSITE" id="PS50883">
    <property type="entry name" value="EAL"/>
    <property type="match status" value="1"/>
</dbReference>
<sequence>MTQQKQSNIISQLIHSKNITIFFQPIWDHLHHQVLGYEALARGPSDSPYFYPQTLFAKAQEHDQLYQLEWFCAELAIEQALAQNFTEKIFINLSPSALMRDINISEQKLTCWNNRHPLVVELTEDQPFDLTDQHVQFLTHLRKHNIDVALDDFGSGYSSLKLLLQIEPDYIKLDGFFADTLLSNPNTMTLIEQIITIAEHLNTIIIAEKIESQEQVELLTNLNICYLQGFFIQKPASTLQSLSHMQKMTWPSNDEPYTAASLLHNIPSISPDLSSHQLLYQMRHDKQLGYMAVTDAHKKVLGIVRREELLERHSGPFGHSLNQHTTVADIMDCAPIIVENHLPLSEVGRKLSHANANDLDGAFIITQYGIYQGLGYALELVRRLSNYRLQLARYANPLTMLPGNVPLHRTLQSLIALGKPFEVAYFDLNNFKPFNDCCGYERGDQMIRLVAQLLTNYLRPYARFIGHLGGDDFIVIFTEADVWQSAVRQVQHIFAERSRALYRQEDIVRGGIEGLSRSGQHTFFPLTQLACGITRWHAGLEPSLDKLSEIASYAKKQAKVAPDHYYYDQDTSLLTQ</sequence>
<dbReference type="Pfam" id="PF00563">
    <property type="entry name" value="EAL"/>
    <property type="match status" value="1"/>
</dbReference>
<dbReference type="Pfam" id="PF00990">
    <property type="entry name" value="GGDEF"/>
    <property type="match status" value="1"/>
</dbReference>
<dbReference type="Gene3D" id="3.10.580.10">
    <property type="entry name" value="CBS-domain"/>
    <property type="match status" value="1"/>
</dbReference>
<evidence type="ECO:0000259" key="2">
    <source>
        <dbReference type="PROSITE" id="PS50883"/>
    </source>
</evidence>
<dbReference type="Gene3D" id="3.20.20.450">
    <property type="entry name" value="EAL domain"/>
    <property type="match status" value="1"/>
</dbReference>
<dbReference type="SUPFAM" id="SSF55073">
    <property type="entry name" value="Nucleotide cyclase"/>
    <property type="match status" value="1"/>
</dbReference>
<dbReference type="InterPro" id="IPR046342">
    <property type="entry name" value="CBS_dom_sf"/>
</dbReference>
<evidence type="ECO:0000259" key="4">
    <source>
        <dbReference type="PROSITE" id="PS51371"/>
    </source>
</evidence>
<proteinExistence type="predicted"/>
<dbReference type="Gene3D" id="3.30.70.270">
    <property type="match status" value="1"/>
</dbReference>
<dbReference type="EMBL" id="JBEQCT010000003">
    <property type="protein sequence ID" value="MFM2485296.1"/>
    <property type="molecule type" value="Genomic_DNA"/>
</dbReference>
<evidence type="ECO:0000313" key="6">
    <source>
        <dbReference type="Proteomes" id="UP001629953"/>
    </source>
</evidence>
<gene>
    <name evidence="5" type="ORF">ABUE30_09510</name>
</gene>
<dbReference type="PANTHER" id="PTHR33121">
    <property type="entry name" value="CYCLIC DI-GMP PHOSPHODIESTERASE PDEF"/>
    <property type="match status" value="1"/>
</dbReference>
<dbReference type="GO" id="GO:0071111">
    <property type="term" value="F:cyclic-guanylate-specific phosphodiesterase activity"/>
    <property type="evidence" value="ECO:0007669"/>
    <property type="project" value="UniProtKB-EC"/>
</dbReference>
<feature type="domain" description="EAL" evidence="2">
    <location>
        <begin position="3"/>
        <end position="249"/>
    </location>
</feature>
<dbReference type="EC" id="3.1.4.52" evidence="5"/>
<dbReference type="SUPFAM" id="SSF141868">
    <property type="entry name" value="EAL domain-like"/>
    <property type="match status" value="1"/>
</dbReference>